<keyword evidence="2" id="KW-1185">Reference proteome</keyword>
<dbReference type="Pfam" id="PF02597">
    <property type="entry name" value="ThiS"/>
    <property type="match status" value="1"/>
</dbReference>
<dbReference type="CDD" id="cd00565">
    <property type="entry name" value="Ubl_ThiS"/>
    <property type="match status" value="1"/>
</dbReference>
<accession>A0ABT5HEG2</accession>
<dbReference type="InterPro" id="IPR003749">
    <property type="entry name" value="ThiS/MoaD-like"/>
</dbReference>
<evidence type="ECO:0000313" key="2">
    <source>
        <dbReference type="Proteomes" id="UP001218579"/>
    </source>
</evidence>
<gene>
    <name evidence="1" type="primary">thiS</name>
    <name evidence="1" type="ORF">PQU98_00690</name>
</gene>
<dbReference type="Gene3D" id="3.10.20.30">
    <property type="match status" value="1"/>
</dbReference>
<dbReference type="SUPFAM" id="SSF54285">
    <property type="entry name" value="MoaD/ThiS"/>
    <property type="match status" value="1"/>
</dbReference>
<proteinExistence type="predicted"/>
<protein>
    <submittedName>
        <fullName evidence="1">Sulfur carrier protein ThiS</fullName>
    </submittedName>
</protein>
<dbReference type="EMBL" id="JAQQKV010000001">
    <property type="protein sequence ID" value="MDC7674639.1"/>
    <property type="molecule type" value="Genomic_DNA"/>
</dbReference>
<dbReference type="RefSeq" id="WP_272742965.1">
    <property type="nucleotide sequence ID" value="NZ_JAQQKV010000001.1"/>
</dbReference>
<dbReference type="InterPro" id="IPR016155">
    <property type="entry name" value="Mopterin_synth/thiamin_S_b"/>
</dbReference>
<dbReference type="PANTHER" id="PTHR34472">
    <property type="entry name" value="SULFUR CARRIER PROTEIN THIS"/>
    <property type="match status" value="1"/>
</dbReference>
<dbReference type="InterPro" id="IPR012675">
    <property type="entry name" value="Beta-grasp_dom_sf"/>
</dbReference>
<comment type="caution">
    <text evidence="1">The sequence shown here is derived from an EMBL/GenBank/DDBJ whole genome shotgun (WGS) entry which is preliminary data.</text>
</comment>
<dbReference type="Proteomes" id="UP001218579">
    <property type="component" value="Unassembled WGS sequence"/>
</dbReference>
<sequence>MVKILLNGESREVGAANILALIEEIGIEARKLAVEQNLEIVPRSQYHETAISEGDRIEIVHFVGGG</sequence>
<dbReference type="NCBIfam" id="TIGR01683">
    <property type="entry name" value="thiS"/>
    <property type="match status" value="1"/>
</dbReference>
<evidence type="ECO:0000313" key="1">
    <source>
        <dbReference type="EMBL" id="MDC7674639.1"/>
    </source>
</evidence>
<dbReference type="PANTHER" id="PTHR34472:SF1">
    <property type="entry name" value="SULFUR CARRIER PROTEIN THIS"/>
    <property type="match status" value="1"/>
</dbReference>
<name>A0ABT5HEG2_9CAUL</name>
<dbReference type="InterPro" id="IPR010035">
    <property type="entry name" value="Thi_S"/>
</dbReference>
<organism evidence="1 2">
    <name type="scientific">Asticcacaulis machinosus</name>
    <dbReference type="NCBI Taxonomy" id="2984211"/>
    <lineage>
        <taxon>Bacteria</taxon>
        <taxon>Pseudomonadati</taxon>
        <taxon>Pseudomonadota</taxon>
        <taxon>Alphaproteobacteria</taxon>
        <taxon>Caulobacterales</taxon>
        <taxon>Caulobacteraceae</taxon>
        <taxon>Asticcacaulis</taxon>
    </lineage>
</organism>
<reference evidence="1 2" key="1">
    <citation type="submission" date="2023-01" db="EMBL/GenBank/DDBJ databases">
        <title>Novel species of the genus Asticcacaulis isolated from rivers.</title>
        <authorList>
            <person name="Lu H."/>
        </authorList>
    </citation>
    <scope>NUCLEOTIDE SEQUENCE [LARGE SCALE GENOMIC DNA]</scope>
    <source>
        <strain evidence="1 2">LKC15W</strain>
    </source>
</reference>